<sequence length="383" mass="44294">MTTNVTENTYYNYADYSYFKNTFESYDSKLSETIVIEESSIPPKIEAKNKVTFTKQLKEIKKYLEQFTANDLEKNGKCCGYLNYWISNHVSKTYKDQKDLFFTYFSKFIENINGTPKSNTCISKIHLINDELLKKMGKLYDLYDYYENNHLLLSRGHGNSYVCTQFEGLVNDYNEAIKKYKEKGDVHLLKKLKDVICLIKHDKWMSENDCKTKVIQLFSQESESLYDKNSCKNLERDLLKFTDLIVDENHTDQETSSVVTRDSGRTPESGSHHMRRENPDSEGAHELNVGVSPSMDDTSVGKTSRYIINTALPLLGASSFTFLLYKVTPAGAFVNKFFGRNKSAYRNMDNIKKNALSNYNYETEEIDPRNETMNISYNTLSNT</sequence>
<accession>A0A1G4EF09</accession>
<dbReference type="VEuPathDB" id="PlasmoDB:PVX_048690"/>
<dbReference type="AlphaFoldDB" id="A0A1G4EF09"/>
<dbReference type="EMBL" id="FLYI01000122">
    <property type="protein sequence ID" value="SCA81852.1"/>
    <property type="molecule type" value="Genomic_DNA"/>
</dbReference>
<protein>
    <submittedName>
        <fullName evidence="2">VIR protein</fullName>
    </submittedName>
</protein>
<organism evidence="2 3">
    <name type="scientific">Plasmodium vivax</name>
    <name type="common">malaria parasite P. vivax</name>
    <dbReference type="NCBI Taxonomy" id="5855"/>
    <lineage>
        <taxon>Eukaryota</taxon>
        <taxon>Sar</taxon>
        <taxon>Alveolata</taxon>
        <taxon>Apicomplexa</taxon>
        <taxon>Aconoidasida</taxon>
        <taxon>Haemosporida</taxon>
        <taxon>Plasmodiidae</taxon>
        <taxon>Plasmodium</taxon>
        <taxon>Plasmodium (Plasmodium)</taxon>
    </lineage>
</organism>
<evidence type="ECO:0000313" key="2">
    <source>
        <dbReference type="EMBL" id="SCA81852.1"/>
    </source>
</evidence>
<evidence type="ECO:0000313" key="3">
    <source>
        <dbReference type="Proteomes" id="UP000305196"/>
    </source>
</evidence>
<name>A0A1G4EF09_PLAVI</name>
<dbReference type="Pfam" id="PF05795">
    <property type="entry name" value="Plasmodium_Vir"/>
    <property type="match status" value="1"/>
</dbReference>
<proteinExistence type="predicted"/>
<feature type="compositionally biased region" description="Basic and acidic residues" evidence="1">
    <location>
        <begin position="276"/>
        <end position="285"/>
    </location>
</feature>
<dbReference type="InterPro" id="IPR008780">
    <property type="entry name" value="Plasmodium_Vir"/>
</dbReference>
<dbReference type="VEuPathDB" id="PlasmoDB:PVP01_0003510"/>
<dbReference type="Proteomes" id="UP000305196">
    <property type="component" value="Unassembled WGS sequence"/>
</dbReference>
<feature type="region of interest" description="Disordered" evidence="1">
    <location>
        <begin position="252"/>
        <end position="296"/>
    </location>
</feature>
<evidence type="ECO:0000256" key="1">
    <source>
        <dbReference type="SAM" id="MobiDB-lite"/>
    </source>
</evidence>
<dbReference type="VEuPathDB" id="PlasmoDB:PVW1_120008800"/>
<reference evidence="2 3" key="1">
    <citation type="submission" date="2016-07" db="EMBL/GenBank/DDBJ databases">
        <authorList>
            <consortium name="Pathogen Informatics"/>
        </authorList>
    </citation>
    <scope>NUCLEOTIDE SEQUENCE [LARGE SCALE GENOMIC DNA]</scope>
</reference>
<dbReference type="VEuPathDB" id="PlasmoDB:PVPAM_000014800"/>
<gene>
    <name evidence="2" type="ORF">PVC01_000054300</name>
</gene>